<proteinExistence type="predicted"/>
<organism evidence="1">
    <name type="scientific">Medicago truncatula</name>
    <name type="common">Barrel medic</name>
    <name type="synonym">Medicago tribuloides</name>
    <dbReference type="NCBI Taxonomy" id="3880"/>
    <lineage>
        <taxon>Eukaryota</taxon>
        <taxon>Viridiplantae</taxon>
        <taxon>Streptophyta</taxon>
        <taxon>Embryophyta</taxon>
        <taxon>Tracheophyta</taxon>
        <taxon>Spermatophyta</taxon>
        <taxon>Magnoliopsida</taxon>
        <taxon>eudicotyledons</taxon>
        <taxon>Gunneridae</taxon>
        <taxon>Pentapetalae</taxon>
        <taxon>rosids</taxon>
        <taxon>fabids</taxon>
        <taxon>Fabales</taxon>
        <taxon>Fabaceae</taxon>
        <taxon>Papilionoideae</taxon>
        <taxon>50 kb inversion clade</taxon>
        <taxon>NPAAA clade</taxon>
        <taxon>Hologalegina</taxon>
        <taxon>IRL clade</taxon>
        <taxon>Trifolieae</taxon>
        <taxon>Medicago</taxon>
    </lineage>
</organism>
<dbReference type="EMBL" id="PSQE01000003">
    <property type="protein sequence ID" value="RHN68245.1"/>
    <property type="molecule type" value="Genomic_DNA"/>
</dbReference>
<gene>
    <name evidence="1" type="ORF">MtrunA17_Chr3g0111791</name>
</gene>
<dbReference type="AlphaFoldDB" id="A0A396IW66"/>
<sequence>MRGWDRMLVFDNENLARLDDTVYCVCGLLYLFNNISCLPRYMK</sequence>
<evidence type="ECO:0000313" key="1">
    <source>
        <dbReference type="EMBL" id="RHN68245.1"/>
    </source>
</evidence>
<reference evidence="1" key="1">
    <citation type="journal article" date="2018" name="Nat. Plants">
        <title>Whole-genome landscape of Medicago truncatula symbiotic genes.</title>
        <authorList>
            <person name="Pecrix Y."/>
            <person name="Gamas P."/>
            <person name="Carrere S."/>
        </authorList>
    </citation>
    <scope>NUCLEOTIDE SEQUENCE</scope>
    <source>
        <tissue evidence="1">Leaves</tissue>
    </source>
</reference>
<protein>
    <submittedName>
        <fullName evidence="1">Uncharacterized protein</fullName>
    </submittedName>
</protein>
<dbReference type="Proteomes" id="UP000265566">
    <property type="component" value="Chromosome 3"/>
</dbReference>
<accession>A0A396IW66</accession>
<name>A0A396IW66_MEDTR</name>
<dbReference type="Gramene" id="rna16574">
    <property type="protein sequence ID" value="RHN68245.1"/>
    <property type="gene ID" value="gene16574"/>
</dbReference>
<comment type="caution">
    <text evidence="1">The sequence shown here is derived from an EMBL/GenBank/DDBJ whole genome shotgun (WGS) entry which is preliminary data.</text>
</comment>